<dbReference type="GO" id="GO:0015293">
    <property type="term" value="F:symporter activity"/>
    <property type="evidence" value="ECO:0007669"/>
    <property type="project" value="UniProtKB-KW"/>
</dbReference>
<dbReference type="OrthoDB" id="9790043at2"/>
<dbReference type="STRING" id="869213.GCA_000517085_04198"/>
<evidence type="ECO:0000313" key="10">
    <source>
        <dbReference type="EMBL" id="GAF02100.1"/>
    </source>
</evidence>
<evidence type="ECO:0000256" key="5">
    <source>
        <dbReference type="ARBA" id="ARBA00022692"/>
    </source>
</evidence>
<keyword evidence="6" id="KW-0769">Symport</keyword>
<comment type="caution">
    <text evidence="10">The sequence shown here is derived from an EMBL/GenBank/DDBJ whole genome shotgun (WGS) entry which is preliminary data.</text>
</comment>
<evidence type="ECO:0000256" key="6">
    <source>
        <dbReference type="ARBA" id="ARBA00022847"/>
    </source>
</evidence>
<feature type="transmembrane region" description="Helical" evidence="9">
    <location>
        <begin position="267"/>
        <end position="286"/>
    </location>
</feature>
<keyword evidence="2" id="KW-1003">Cell membrane</keyword>
<feature type="transmembrane region" description="Helical" evidence="9">
    <location>
        <begin position="103"/>
        <end position="120"/>
    </location>
</feature>
<evidence type="ECO:0000256" key="2">
    <source>
        <dbReference type="ARBA" id="ARBA00022475"/>
    </source>
</evidence>
<evidence type="ECO:0000256" key="8">
    <source>
        <dbReference type="ARBA" id="ARBA00023136"/>
    </source>
</evidence>
<evidence type="ECO:0000256" key="9">
    <source>
        <dbReference type="SAM" id="Phobius"/>
    </source>
</evidence>
<feature type="transmembrane region" description="Helical" evidence="9">
    <location>
        <begin position="182"/>
        <end position="203"/>
    </location>
</feature>
<dbReference type="InterPro" id="IPR004673">
    <property type="entry name" value="L-rhamnose-proton_sym_RhaT"/>
</dbReference>
<dbReference type="GO" id="GO:0015153">
    <property type="term" value="F:rhamnose transmembrane transporter activity"/>
    <property type="evidence" value="ECO:0007669"/>
    <property type="project" value="InterPro"/>
</dbReference>
<proteinExistence type="predicted"/>
<keyword evidence="11" id="KW-1185">Reference proteome</keyword>
<accession>W7XVH7</accession>
<keyword evidence="8 9" id="KW-0472">Membrane</keyword>
<gene>
    <name evidence="10" type="ORF">JCM21142_2727</name>
</gene>
<dbReference type="AlphaFoldDB" id="W7XVH7"/>
<keyword evidence="3" id="KW-0997">Cell inner membrane</keyword>
<feature type="transmembrane region" description="Helical" evidence="9">
    <location>
        <begin position="327"/>
        <end position="347"/>
    </location>
</feature>
<protein>
    <submittedName>
        <fullName evidence="10">L-rhamnose-H(+) transport protein</fullName>
    </submittedName>
</protein>
<dbReference type="EMBL" id="BAMD01000005">
    <property type="protein sequence ID" value="GAF02100.1"/>
    <property type="molecule type" value="Genomic_DNA"/>
</dbReference>
<dbReference type="Pfam" id="PF06379">
    <property type="entry name" value="RhaT"/>
    <property type="match status" value="1"/>
</dbReference>
<evidence type="ECO:0000256" key="7">
    <source>
        <dbReference type="ARBA" id="ARBA00022989"/>
    </source>
</evidence>
<evidence type="ECO:0000256" key="4">
    <source>
        <dbReference type="ARBA" id="ARBA00022597"/>
    </source>
</evidence>
<dbReference type="RefSeq" id="WP_027473475.1">
    <property type="nucleotide sequence ID" value="NZ_BAMD01000005.1"/>
</dbReference>
<keyword evidence="1" id="KW-0813">Transport</keyword>
<feature type="transmembrane region" description="Helical" evidence="9">
    <location>
        <begin position="34"/>
        <end position="53"/>
    </location>
</feature>
<feature type="transmembrane region" description="Helical" evidence="9">
    <location>
        <begin position="140"/>
        <end position="161"/>
    </location>
</feature>
<dbReference type="NCBIfam" id="NF010024">
    <property type="entry name" value="PRK13499.1-4"/>
    <property type="match status" value="1"/>
</dbReference>
<dbReference type="eggNOG" id="ENOG502Z7ID">
    <property type="taxonomic scope" value="Bacteria"/>
</dbReference>
<evidence type="ECO:0000313" key="11">
    <source>
        <dbReference type="Proteomes" id="UP000019402"/>
    </source>
</evidence>
<feature type="transmembrane region" description="Helical" evidence="9">
    <location>
        <begin position="6"/>
        <end position="22"/>
    </location>
</feature>
<evidence type="ECO:0000256" key="1">
    <source>
        <dbReference type="ARBA" id="ARBA00022448"/>
    </source>
</evidence>
<name>W7XVH7_9BACT</name>
<sequence>MQALFGIIYHSLGGFASGSFYMPFNKVKGWSWEIFWLFGGLFSWLIVPPLMSWATVPDFLTYIISAEGTIIRAVYLLGVLWGIGGLTYGLGVRYLGMSLGNSITLGFCSAFGALVPPIFYDIRGMEGRTTITDMLHSTGGMVVLTGVVVSLIGIAVLGRAGTMKEKELSEEESKASVKEFNAVKGITVAIISGILSSFFNFGIEAGKPITEAAVEAGSNPLFVNNITFVVILWGGLTTNLIWCVYLIRKNKTFSEYFDISKPLKNNYLLCALAGTTWFLQFFFYGMGESKIGSGASSWILHMTTIILTANAWGIYNKEWTGVQKRTLSTFIIGLTLMICSVFIVGIGNAM</sequence>
<reference evidence="10 11" key="1">
    <citation type="journal article" date="2014" name="Genome Announc.">
        <title>Draft Genome Sequence of Cytophaga fermentans JCM 21142T, a Facultative Anaerobe Isolated from Marine Mud.</title>
        <authorList>
            <person name="Starns D."/>
            <person name="Oshima K."/>
            <person name="Suda W."/>
            <person name="Iino T."/>
            <person name="Yuki M."/>
            <person name="Inoue J."/>
            <person name="Kitamura K."/>
            <person name="Iida T."/>
            <person name="Darby A."/>
            <person name="Hattori M."/>
            <person name="Ohkuma M."/>
        </authorList>
    </citation>
    <scope>NUCLEOTIDE SEQUENCE [LARGE SCALE GENOMIC DNA]</scope>
    <source>
        <strain evidence="10 11">JCM 21142</strain>
    </source>
</reference>
<feature type="transmembrane region" description="Helical" evidence="9">
    <location>
        <begin position="223"/>
        <end position="247"/>
    </location>
</feature>
<keyword evidence="7 9" id="KW-1133">Transmembrane helix</keyword>
<evidence type="ECO:0000256" key="3">
    <source>
        <dbReference type="ARBA" id="ARBA00022519"/>
    </source>
</evidence>
<keyword evidence="5 9" id="KW-0812">Transmembrane</keyword>
<feature type="transmembrane region" description="Helical" evidence="9">
    <location>
        <begin position="73"/>
        <end position="91"/>
    </location>
</feature>
<keyword evidence="4" id="KW-0762">Sugar transport</keyword>
<feature type="transmembrane region" description="Helical" evidence="9">
    <location>
        <begin position="298"/>
        <end position="315"/>
    </location>
</feature>
<organism evidence="10 11">
    <name type="scientific">Saccharicrinis fermentans DSM 9555 = JCM 21142</name>
    <dbReference type="NCBI Taxonomy" id="869213"/>
    <lineage>
        <taxon>Bacteria</taxon>
        <taxon>Pseudomonadati</taxon>
        <taxon>Bacteroidota</taxon>
        <taxon>Bacteroidia</taxon>
        <taxon>Marinilabiliales</taxon>
        <taxon>Marinilabiliaceae</taxon>
        <taxon>Saccharicrinis</taxon>
    </lineage>
</organism>
<dbReference type="Proteomes" id="UP000019402">
    <property type="component" value="Unassembled WGS sequence"/>
</dbReference>
<dbReference type="GO" id="GO:0016020">
    <property type="term" value="C:membrane"/>
    <property type="evidence" value="ECO:0007669"/>
    <property type="project" value="InterPro"/>
</dbReference>